<keyword evidence="1" id="KW-0645">Protease</keyword>
<organism evidence="7 8">
    <name type="scientific">Mesorhizobium mediterraneum</name>
    <dbReference type="NCBI Taxonomy" id="43617"/>
    <lineage>
        <taxon>Bacteria</taxon>
        <taxon>Pseudomonadati</taxon>
        <taxon>Pseudomonadota</taxon>
        <taxon>Alphaproteobacteria</taxon>
        <taxon>Hyphomicrobiales</taxon>
        <taxon>Phyllobacteriaceae</taxon>
        <taxon>Mesorhizobium</taxon>
    </lineage>
</organism>
<dbReference type="AlphaFoldDB" id="A0AB36R5U1"/>
<evidence type="ECO:0000256" key="3">
    <source>
        <dbReference type="ARBA" id="ARBA00022801"/>
    </source>
</evidence>
<dbReference type="GO" id="GO:0006508">
    <property type="term" value="P:proteolysis"/>
    <property type="evidence" value="ECO:0007669"/>
    <property type="project" value="UniProtKB-KW"/>
</dbReference>
<sequence length="746" mass="80615">MASADMKRHAEHFLRVATEIPQCQRCGLIAVGDDVATLFLDLAVEMPTHWHAKGTAPNGVLPVERVEVLLGADYPWRCPTFTLRKGFPRNLHHLTPGSENVCPTPCLVDGNQDEYFNQHGLIELGIGAIVNQMGVWLGRAAIGTLMDPDHGWEPVMRQGLPNRLIIDADFARSQITDKSGSVWLATKFMKGKDLAGKRSYTLSAHNEFAAAVGNMSAFPFEAESEGRYSGITATVLIWPPNGAITSAVLPETVANLDDLAQRAEAFGCGVEFAKFLDRLQRRWAGKTDDATFPIAVLFGVRRPFRLIGRASTIELLPYLIEITAPQKRASLFEGPNARAAVAMEQLDRTTPALLRAVSAAPSYPPFSLVGCGSVGSKTALHLARAGAQILAVSDSNELRPHNMARHALVRPPLPWPKAFELSDELALLGQKPEAHLIDVVRGLKRADNRLLISPPGTGTLLNTTASSLVRDALSMVSPAELPARMAEIALFGRGRGGFVFHEGSNRNPSLADLQAVLSATVTPYERTLLFDPEFGLTQIQIGEGCGSMTMPMTDARLSAMTAMATEELMRLAGANADGGELVVGVAEPDSPSTSWRRLSVSKFLEIPVEGGEWTLRLSSHVAGMIREETARFPNVETGGLLIGSCSSLMKTVTVVDLIEAPEDSVRTPTLFVLGTKGMKNRIDARFEESGRSLLDVGTWHSHLAEQGPSPTDRKTAKQVAVERAPPAILLIATPATYHAIMHQDAP</sequence>
<dbReference type="Pfam" id="PF14457">
    <property type="entry name" value="Prok-E2_A"/>
    <property type="match status" value="1"/>
</dbReference>
<dbReference type="InterPro" id="IPR028090">
    <property type="entry name" value="JAB_dom_prok"/>
</dbReference>
<dbReference type="Gene3D" id="3.40.140.10">
    <property type="entry name" value="Cytidine Deaminase, domain 2"/>
    <property type="match status" value="1"/>
</dbReference>
<evidence type="ECO:0000256" key="4">
    <source>
        <dbReference type="ARBA" id="ARBA00022833"/>
    </source>
</evidence>
<feature type="domain" description="JAB" evidence="6">
    <location>
        <begin position="620"/>
        <end position="733"/>
    </location>
</feature>
<accession>A0AB36R5U1</accession>
<name>A0AB36R5U1_9HYPH</name>
<keyword evidence="2" id="KW-0479">Metal-binding</keyword>
<dbReference type="SUPFAM" id="SSF102712">
    <property type="entry name" value="JAB1/MPN domain"/>
    <property type="match status" value="1"/>
</dbReference>
<gene>
    <name evidence="7" type="ORF">CIT25_23370</name>
</gene>
<protein>
    <recommendedName>
        <fullName evidence="6">JAB domain-containing protein</fullName>
    </recommendedName>
</protein>
<dbReference type="RefSeq" id="WP_095486968.1">
    <property type="nucleotide sequence ID" value="NZ_CP088151.1"/>
</dbReference>
<dbReference type="GO" id="GO:0046872">
    <property type="term" value="F:metal ion binding"/>
    <property type="evidence" value="ECO:0007669"/>
    <property type="project" value="UniProtKB-KW"/>
</dbReference>
<keyword evidence="5" id="KW-0482">Metalloprotease</keyword>
<dbReference type="Proteomes" id="UP000216215">
    <property type="component" value="Unassembled WGS sequence"/>
</dbReference>
<dbReference type="InterPro" id="IPR035985">
    <property type="entry name" value="Ubiquitin-activating_enz"/>
</dbReference>
<dbReference type="GO" id="GO:0008641">
    <property type="term" value="F:ubiquitin-like modifier activating enzyme activity"/>
    <property type="evidence" value="ECO:0007669"/>
    <property type="project" value="InterPro"/>
</dbReference>
<dbReference type="EMBL" id="NPKI01000029">
    <property type="protein sequence ID" value="PAP99804.1"/>
    <property type="molecule type" value="Genomic_DNA"/>
</dbReference>
<keyword evidence="8" id="KW-1185">Reference proteome</keyword>
<evidence type="ECO:0000256" key="2">
    <source>
        <dbReference type="ARBA" id="ARBA00022723"/>
    </source>
</evidence>
<dbReference type="Gene3D" id="3.40.50.720">
    <property type="entry name" value="NAD(P)-binding Rossmann-like Domain"/>
    <property type="match status" value="1"/>
</dbReference>
<reference evidence="8" key="1">
    <citation type="submission" date="2017-08" db="EMBL/GenBank/DDBJ databases">
        <title>Mesorhizobium wenxinae sp. nov., a novel rhizobial species isolated from root nodules of chickpea (Cicer arietinum L.).</title>
        <authorList>
            <person name="Zhang J."/>
        </authorList>
    </citation>
    <scope>NUCLEOTIDE SEQUENCE [LARGE SCALE GENOMIC DNA]</scope>
    <source>
        <strain evidence="8">USDA 3392</strain>
    </source>
</reference>
<evidence type="ECO:0000256" key="1">
    <source>
        <dbReference type="ARBA" id="ARBA00022670"/>
    </source>
</evidence>
<evidence type="ECO:0000313" key="8">
    <source>
        <dbReference type="Proteomes" id="UP000216215"/>
    </source>
</evidence>
<dbReference type="Pfam" id="PF14464">
    <property type="entry name" value="Prok-JAB"/>
    <property type="match status" value="1"/>
</dbReference>
<dbReference type="InterPro" id="IPR032865">
    <property type="entry name" value="Prok-E2_A"/>
</dbReference>
<comment type="caution">
    <text evidence="7">The sequence shown here is derived from an EMBL/GenBank/DDBJ whole genome shotgun (WGS) entry which is preliminary data.</text>
</comment>
<evidence type="ECO:0000256" key="5">
    <source>
        <dbReference type="ARBA" id="ARBA00023049"/>
    </source>
</evidence>
<keyword evidence="4" id="KW-0862">Zinc</keyword>
<proteinExistence type="predicted"/>
<keyword evidence="3" id="KW-0378">Hydrolase</keyword>
<evidence type="ECO:0000259" key="6">
    <source>
        <dbReference type="Pfam" id="PF14464"/>
    </source>
</evidence>
<dbReference type="SUPFAM" id="SSF69572">
    <property type="entry name" value="Activating enzymes of the ubiquitin-like proteins"/>
    <property type="match status" value="1"/>
</dbReference>
<evidence type="ECO:0000313" key="7">
    <source>
        <dbReference type="EMBL" id="PAP99804.1"/>
    </source>
</evidence>
<dbReference type="GO" id="GO:0008237">
    <property type="term" value="F:metallopeptidase activity"/>
    <property type="evidence" value="ECO:0007669"/>
    <property type="project" value="UniProtKB-KW"/>
</dbReference>